<proteinExistence type="predicted"/>
<protein>
    <submittedName>
        <fullName evidence="1">Uncharacterized protein</fullName>
    </submittedName>
</protein>
<gene>
    <name evidence="1" type="ORF">LCGC14_2469080</name>
</gene>
<accession>A0A0F9BBI7</accession>
<feature type="non-terminal residue" evidence="1">
    <location>
        <position position="1"/>
    </location>
</feature>
<sequence>IVLALAHHFDVPNEVATAWFDRIAVAA</sequence>
<name>A0A0F9BBI7_9ZZZZ</name>
<dbReference type="AlphaFoldDB" id="A0A0F9BBI7"/>
<evidence type="ECO:0000313" key="1">
    <source>
        <dbReference type="EMBL" id="KKL19075.1"/>
    </source>
</evidence>
<dbReference type="EMBL" id="LAZR01038619">
    <property type="protein sequence ID" value="KKL19075.1"/>
    <property type="molecule type" value="Genomic_DNA"/>
</dbReference>
<comment type="caution">
    <text evidence="1">The sequence shown here is derived from an EMBL/GenBank/DDBJ whole genome shotgun (WGS) entry which is preliminary data.</text>
</comment>
<reference evidence="1" key="1">
    <citation type="journal article" date="2015" name="Nature">
        <title>Complex archaea that bridge the gap between prokaryotes and eukaryotes.</title>
        <authorList>
            <person name="Spang A."/>
            <person name="Saw J.H."/>
            <person name="Jorgensen S.L."/>
            <person name="Zaremba-Niedzwiedzka K."/>
            <person name="Martijn J."/>
            <person name="Lind A.E."/>
            <person name="van Eijk R."/>
            <person name="Schleper C."/>
            <person name="Guy L."/>
            <person name="Ettema T.J."/>
        </authorList>
    </citation>
    <scope>NUCLEOTIDE SEQUENCE</scope>
</reference>
<organism evidence="1">
    <name type="scientific">marine sediment metagenome</name>
    <dbReference type="NCBI Taxonomy" id="412755"/>
    <lineage>
        <taxon>unclassified sequences</taxon>
        <taxon>metagenomes</taxon>
        <taxon>ecological metagenomes</taxon>
    </lineage>
</organism>